<comment type="caution">
    <text evidence="6">The sequence shown here is derived from an EMBL/GenBank/DDBJ whole genome shotgun (WGS) entry which is preliminary data.</text>
</comment>
<dbReference type="FunFam" id="3.40.605.10:FF:000005">
    <property type="entry name" value="Succinate-semialdehyde dehydrogenase I"/>
    <property type="match status" value="1"/>
</dbReference>
<evidence type="ECO:0000256" key="3">
    <source>
        <dbReference type="PROSITE-ProRule" id="PRU10007"/>
    </source>
</evidence>
<dbReference type="GO" id="GO:0005829">
    <property type="term" value="C:cytosol"/>
    <property type="evidence" value="ECO:0007669"/>
    <property type="project" value="TreeGrafter"/>
</dbReference>
<evidence type="ECO:0000256" key="1">
    <source>
        <dbReference type="ARBA" id="ARBA00009986"/>
    </source>
</evidence>
<dbReference type="InterPro" id="IPR016162">
    <property type="entry name" value="Ald_DH_N"/>
</dbReference>
<protein>
    <submittedName>
        <fullName evidence="6">Succinate semialdehyde dehydrogenase</fullName>
    </submittedName>
</protein>
<dbReference type="InterPro" id="IPR016160">
    <property type="entry name" value="Ald_DH_CS_CYS"/>
</dbReference>
<reference evidence="6 7" key="1">
    <citation type="submission" date="2019-03" db="EMBL/GenBank/DDBJ databases">
        <title>Genomic Encyclopedia of Type Strains, Phase IV (KMG-IV): sequencing the most valuable type-strain genomes for metagenomic binning, comparative biology and taxonomic classification.</title>
        <authorList>
            <person name="Goeker M."/>
        </authorList>
    </citation>
    <scope>NUCLEOTIDE SEQUENCE [LARGE SCALE GENOMIC DNA]</scope>
    <source>
        <strain evidence="6 7">DSM 28403</strain>
    </source>
</reference>
<organism evidence="6 7">
    <name type="scientific">Mesocricetibacter intestinalis</name>
    <dbReference type="NCBI Taxonomy" id="1521930"/>
    <lineage>
        <taxon>Bacteria</taxon>
        <taxon>Pseudomonadati</taxon>
        <taxon>Pseudomonadota</taxon>
        <taxon>Gammaproteobacteria</taxon>
        <taxon>Pasteurellales</taxon>
        <taxon>Pasteurellaceae</taxon>
        <taxon>Mesocricetibacter</taxon>
    </lineage>
</organism>
<dbReference type="FunFam" id="3.40.309.10:FF:000004">
    <property type="entry name" value="Succinate-semialdehyde dehydrogenase I"/>
    <property type="match status" value="1"/>
</dbReference>
<evidence type="ECO:0000256" key="2">
    <source>
        <dbReference type="ARBA" id="ARBA00023002"/>
    </source>
</evidence>
<keyword evidence="7" id="KW-1185">Reference proteome</keyword>
<dbReference type="PANTHER" id="PTHR43353">
    <property type="entry name" value="SUCCINATE-SEMIALDEHYDE DEHYDROGENASE, MITOCHONDRIAL"/>
    <property type="match status" value="1"/>
</dbReference>
<evidence type="ECO:0000259" key="5">
    <source>
        <dbReference type="Pfam" id="PF00171"/>
    </source>
</evidence>
<dbReference type="PROSITE" id="PS00070">
    <property type="entry name" value="ALDEHYDE_DEHYDR_CYS"/>
    <property type="match status" value="1"/>
</dbReference>
<dbReference type="GO" id="GO:0009450">
    <property type="term" value="P:gamma-aminobutyric acid catabolic process"/>
    <property type="evidence" value="ECO:0007669"/>
    <property type="project" value="InterPro"/>
</dbReference>
<gene>
    <name evidence="6" type="ORF">EDC45_0198</name>
</gene>
<dbReference type="EMBL" id="SNYQ01000001">
    <property type="protein sequence ID" value="TDQ59548.1"/>
    <property type="molecule type" value="Genomic_DNA"/>
</dbReference>
<dbReference type="SUPFAM" id="SSF53720">
    <property type="entry name" value="ALDH-like"/>
    <property type="match status" value="1"/>
</dbReference>
<dbReference type="AlphaFoldDB" id="A0A4R6VBB9"/>
<dbReference type="GO" id="GO:0004777">
    <property type="term" value="F:succinate-semialdehyde dehydrogenase (NAD+) activity"/>
    <property type="evidence" value="ECO:0007669"/>
    <property type="project" value="TreeGrafter"/>
</dbReference>
<dbReference type="PANTHER" id="PTHR43353:SF5">
    <property type="entry name" value="SUCCINATE-SEMIALDEHYDE DEHYDROGENASE, MITOCHONDRIAL"/>
    <property type="match status" value="1"/>
</dbReference>
<dbReference type="OrthoDB" id="5687308at2"/>
<sequence length="481" mass="52357">MQNLTLFRTQAYINGTFTEGLEKRTFAVYNPANGEQIAQVACLGKEDTLAAIAGAEAAQRRWRDTTAKERAAILNRWYELIMQNQEQLAYILSLEQGKPLRESLGEIAYGASFIQWFAEEGKRAYGEIIPQDRSDRRLLVIKQPVGVVGAVTPWNFPNAMITRKAAPALAAGCSIIVKPAAETPLSALALAELAQQAGIPPGLFNILTSDRAQEVGEVLTSDKRVRKFTFTGSTRVGKQLMAQCAASVKKISLELGGNAPSLIFNDADLDTALQGVIASKFRNAGQTCVCTNRIYVQSGIYRAFADGLAEKVRSFRVGDFTSSDTDIGPLINSAAVDKIERHIADAVEKGAKIIVGGKPHELGGNFFQPTVLEKVSQQMLVCHEETFAPLAALIPFETEEEAIEMANDSEFGLASYLYTRDMARIWRVAEALESGLVGINEGVISNEVAPFGGVKQSGLGREGSRHGLDEFLEIKYLCMKL</sequence>
<keyword evidence="2 4" id="KW-0560">Oxidoreductase</keyword>
<dbReference type="Gene3D" id="3.40.309.10">
    <property type="entry name" value="Aldehyde Dehydrogenase, Chain A, domain 2"/>
    <property type="match status" value="1"/>
</dbReference>
<dbReference type="Pfam" id="PF00171">
    <property type="entry name" value="Aldedh"/>
    <property type="match status" value="1"/>
</dbReference>
<proteinExistence type="inferred from homology"/>
<feature type="domain" description="Aldehyde dehydrogenase" evidence="5">
    <location>
        <begin position="22"/>
        <end position="476"/>
    </location>
</feature>
<accession>A0A4R6VBB9</accession>
<dbReference type="NCBIfam" id="TIGR01780">
    <property type="entry name" value="SSADH"/>
    <property type="match status" value="1"/>
</dbReference>
<evidence type="ECO:0000313" key="7">
    <source>
        <dbReference type="Proteomes" id="UP000295657"/>
    </source>
</evidence>
<dbReference type="InterPro" id="IPR015590">
    <property type="entry name" value="Aldehyde_DH_dom"/>
</dbReference>
<dbReference type="InterPro" id="IPR029510">
    <property type="entry name" value="Ald_DH_CS_GLU"/>
</dbReference>
<dbReference type="PROSITE" id="PS00687">
    <property type="entry name" value="ALDEHYDE_DEHYDR_GLU"/>
    <property type="match status" value="1"/>
</dbReference>
<evidence type="ECO:0000313" key="6">
    <source>
        <dbReference type="EMBL" id="TDQ59548.1"/>
    </source>
</evidence>
<dbReference type="InterPro" id="IPR050740">
    <property type="entry name" value="Aldehyde_DH_Superfamily"/>
</dbReference>
<feature type="active site" evidence="3">
    <location>
        <position position="254"/>
    </location>
</feature>
<comment type="similarity">
    <text evidence="1 4">Belongs to the aldehyde dehydrogenase family.</text>
</comment>
<dbReference type="CDD" id="cd07103">
    <property type="entry name" value="ALDH_F5_SSADH_GabD"/>
    <property type="match status" value="1"/>
</dbReference>
<dbReference type="Gene3D" id="3.40.605.10">
    <property type="entry name" value="Aldehyde Dehydrogenase, Chain A, domain 1"/>
    <property type="match status" value="1"/>
</dbReference>
<name>A0A4R6VBB9_9PAST</name>
<dbReference type="InterPro" id="IPR016161">
    <property type="entry name" value="Ald_DH/histidinol_DH"/>
</dbReference>
<dbReference type="InterPro" id="IPR010102">
    <property type="entry name" value="Succ_semiAld_DH"/>
</dbReference>
<evidence type="ECO:0000256" key="4">
    <source>
        <dbReference type="RuleBase" id="RU003345"/>
    </source>
</evidence>
<dbReference type="FunFam" id="3.40.605.10:FF:000026">
    <property type="entry name" value="Aldehyde dehydrogenase, putative"/>
    <property type="match status" value="1"/>
</dbReference>
<dbReference type="InterPro" id="IPR016163">
    <property type="entry name" value="Ald_DH_C"/>
</dbReference>
<dbReference type="RefSeq" id="WP_133542570.1">
    <property type="nucleotide sequence ID" value="NZ_SNYQ01000001.1"/>
</dbReference>
<dbReference type="Proteomes" id="UP000295657">
    <property type="component" value="Unassembled WGS sequence"/>
</dbReference>